<keyword evidence="3" id="KW-1185">Reference proteome</keyword>
<evidence type="ECO:0000313" key="3">
    <source>
        <dbReference type="Proteomes" id="UP000005297"/>
    </source>
</evidence>
<organism evidence="2 3">
    <name type="scientific">Mariprofundus ferrooxydans PV-1</name>
    <dbReference type="NCBI Taxonomy" id="314345"/>
    <lineage>
        <taxon>Bacteria</taxon>
        <taxon>Pseudomonadati</taxon>
        <taxon>Pseudomonadota</taxon>
        <taxon>Candidatius Mariprofundia</taxon>
        <taxon>Mariprofundales</taxon>
        <taxon>Mariprofundaceae</taxon>
        <taxon>Mariprofundus</taxon>
    </lineage>
</organism>
<dbReference type="HOGENOM" id="CLU_2523608_0_0_0"/>
<evidence type="ECO:0000313" key="2">
    <source>
        <dbReference type="EMBL" id="EAU54804.1"/>
    </source>
</evidence>
<feature type="signal peptide" evidence="1">
    <location>
        <begin position="1"/>
        <end position="19"/>
    </location>
</feature>
<proteinExistence type="predicted"/>
<feature type="chain" id="PRO_5004171430" evidence="1">
    <location>
        <begin position="20"/>
        <end position="84"/>
    </location>
</feature>
<evidence type="ECO:0000256" key="1">
    <source>
        <dbReference type="SAM" id="SignalP"/>
    </source>
</evidence>
<dbReference type="OrthoDB" id="9972675at2"/>
<dbReference type="STRING" id="314344.AL013_12630"/>
<dbReference type="InParanoid" id="Q0F080"/>
<keyword evidence="1" id="KW-0732">Signal</keyword>
<dbReference type="RefSeq" id="WP_009849305.1">
    <property type="nucleotide sequence ID" value="NZ_DS022294.1"/>
</dbReference>
<dbReference type="AlphaFoldDB" id="Q0F080"/>
<protein>
    <submittedName>
        <fullName evidence="2">Uncharacterized protein</fullName>
    </submittedName>
</protein>
<name>Q0F080_9PROT</name>
<reference evidence="2 3" key="1">
    <citation type="submission" date="2006-09" db="EMBL/GenBank/DDBJ databases">
        <authorList>
            <person name="Emerson D."/>
            <person name="Ferriera S."/>
            <person name="Johnson J."/>
            <person name="Kravitz S."/>
            <person name="Halpern A."/>
            <person name="Remington K."/>
            <person name="Beeson K."/>
            <person name="Tran B."/>
            <person name="Rogers Y.-H."/>
            <person name="Friedman R."/>
            <person name="Venter J.C."/>
        </authorList>
    </citation>
    <scope>NUCLEOTIDE SEQUENCE [LARGE SCALE GENOMIC DNA]</scope>
    <source>
        <strain evidence="2 3">PV-1</strain>
    </source>
</reference>
<sequence length="84" mass="9046">MRILFMLTALLAFALPAQAKLFTSIEERSDAITAELQGNNNYHANLARELASIASEEKGQHDLGAARVFIKMAEEEAAKAGGAK</sequence>
<comment type="caution">
    <text evidence="2">The sequence shown here is derived from an EMBL/GenBank/DDBJ whole genome shotgun (WGS) entry which is preliminary data.</text>
</comment>
<dbReference type="EMBL" id="AATS01000005">
    <property type="protein sequence ID" value="EAU54804.1"/>
    <property type="molecule type" value="Genomic_DNA"/>
</dbReference>
<gene>
    <name evidence="2" type="ORF">SPV1_08923</name>
</gene>
<dbReference type="Proteomes" id="UP000005297">
    <property type="component" value="Unassembled WGS sequence"/>
</dbReference>
<accession>Q0F080</accession>